<reference evidence="2 3" key="1">
    <citation type="journal article" date="2023" name="Arcadia Sci">
        <title>De novo assembly of a long-read Amblyomma americanum tick genome.</title>
        <authorList>
            <person name="Chou S."/>
            <person name="Poskanzer K.E."/>
            <person name="Rollins M."/>
            <person name="Thuy-Boun P.S."/>
        </authorList>
    </citation>
    <scope>NUCLEOTIDE SEQUENCE [LARGE SCALE GENOMIC DNA]</scope>
    <source>
        <strain evidence="2">F_SG_1</strain>
        <tissue evidence="2">Salivary glands</tissue>
    </source>
</reference>
<keyword evidence="3" id="KW-1185">Reference proteome</keyword>
<evidence type="ECO:0000313" key="2">
    <source>
        <dbReference type="EMBL" id="KAK8771457.1"/>
    </source>
</evidence>
<organism evidence="2 3">
    <name type="scientific">Amblyomma americanum</name>
    <name type="common">Lone star tick</name>
    <dbReference type="NCBI Taxonomy" id="6943"/>
    <lineage>
        <taxon>Eukaryota</taxon>
        <taxon>Metazoa</taxon>
        <taxon>Ecdysozoa</taxon>
        <taxon>Arthropoda</taxon>
        <taxon>Chelicerata</taxon>
        <taxon>Arachnida</taxon>
        <taxon>Acari</taxon>
        <taxon>Parasitiformes</taxon>
        <taxon>Ixodida</taxon>
        <taxon>Ixodoidea</taxon>
        <taxon>Ixodidae</taxon>
        <taxon>Amblyomminae</taxon>
        <taxon>Amblyomma</taxon>
    </lineage>
</organism>
<dbReference type="Gene3D" id="1.10.4020.10">
    <property type="entry name" value="DNA breaking-rejoining enzymes"/>
    <property type="match status" value="1"/>
</dbReference>
<dbReference type="Pfam" id="PF02023">
    <property type="entry name" value="SCAN"/>
    <property type="match status" value="1"/>
</dbReference>
<proteinExistence type="predicted"/>
<dbReference type="SUPFAM" id="SSF47353">
    <property type="entry name" value="Retrovirus capsid dimerization domain-like"/>
    <property type="match status" value="1"/>
</dbReference>
<feature type="domain" description="SCAN box" evidence="1">
    <location>
        <begin position="5"/>
        <end position="79"/>
    </location>
</feature>
<dbReference type="InterPro" id="IPR038269">
    <property type="entry name" value="SCAN_sf"/>
</dbReference>
<dbReference type="PANTHER" id="PTHR46888:SF11">
    <property type="entry name" value="SCAN BOX DOMAIN-CONTAINING PROTEIN"/>
    <property type="match status" value="1"/>
</dbReference>
<dbReference type="InterPro" id="IPR003309">
    <property type="entry name" value="SCAN_dom"/>
</dbReference>
<gene>
    <name evidence="2" type="ORF">V5799_025302</name>
</gene>
<name>A0AAQ4E9L4_AMBAM</name>
<dbReference type="PANTHER" id="PTHR46888">
    <property type="entry name" value="ZINC KNUCKLE DOMAINCONTAINING PROTEIN-RELATED"/>
    <property type="match status" value="1"/>
</dbReference>
<accession>A0AAQ4E9L4</accession>
<dbReference type="Proteomes" id="UP001321473">
    <property type="component" value="Unassembled WGS sequence"/>
</dbReference>
<protein>
    <recommendedName>
        <fullName evidence="1">SCAN box domain-containing protein</fullName>
    </recommendedName>
</protein>
<comment type="caution">
    <text evidence="2">The sequence shown here is derived from an EMBL/GenBank/DDBJ whole genome shotgun (WGS) entry which is preliminary data.</text>
</comment>
<sequence>MKNDSEGYPDFAYGLKTNLLEWLKGAEVYESRDKIIECFWLEQFYRSIPQVVKLWVQDREKVDTVERAAELAEEYVSRRRLSTEEGWFGSQCVLVLTR</sequence>
<evidence type="ECO:0000259" key="1">
    <source>
        <dbReference type="Pfam" id="PF02023"/>
    </source>
</evidence>
<dbReference type="AlphaFoldDB" id="A0AAQ4E9L4"/>
<evidence type="ECO:0000313" key="3">
    <source>
        <dbReference type="Proteomes" id="UP001321473"/>
    </source>
</evidence>
<dbReference type="EMBL" id="JARKHS020019711">
    <property type="protein sequence ID" value="KAK8771457.1"/>
    <property type="molecule type" value="Genomic_DNA"/>
</dbReference>